<dbReference type="InterPro" id="IPR050746">
    <property type="entry name" value="DAACS"/>
</dbReference>
<organism evidence="11 12">
    <name type="scientific">Tropilaelaps mercedesae</name>
    <dbReference type="NCBI Taxonomy" id="418985"/>
    <lineage>
        <taxon>Eukaryota</taxon>
        <taxon>Metazoa</taxon>
        <taxon>Ecdysozoa</taxon>
        <taxon>Arthropoda</taxon>
        <taxon>Chelicerata</taxon>
        <taxon>Arachnida</taxon>
        <taxon>Acari</taxon>
        <taxon>Parasitiformes</taxon>
        <taxon>Mesostigmata</taxon>
        <taxon>Gamasina</taxon>
        <taxon>Dermanyssoidea</taxon>
        <taxon>Laelapidae</taxon>
        <taxon>Tropilaelaps</taxon>
    </lineage>
</organism>
<feature type="transmembrane region" description="Helical" evidence="9">
    <location>
        <begin position="174"/>
        <end position="196"/>
    </location>
</feature>
<sequence length="433" mass="47371">MRGGYYRSTGETELNREGYLPASPHSPRAHPAVQTTHAHTPASTNPFGEPELAGVMSQTATKGEIDVDDQSSPDNRMPESTSPVGSGPTMCQKFLRQNKLTLATIAGVALGIVFGCFFRRYAPWSKREIMYINFPGEVFLRMLRGLILPLITTSMIAAVGGLDATLSGKIGFRAVTYYFSTTFFAIILGILLVVTIQPGAGNTDMEVSKTNARLVTTVDTLMDLIRNAFPPNVIEACINQFSTIVIKPQNGTASPESMYDWDFKTVKDSGTNILGLIVFCIALGTIIGRMGESGKPLLDFFTALSDAMMLITKVVVWLSPVGVMFLVMSKVIEMKDFSVVAGQVGMYTLTVLVGLFLHGFIILPAIYVLIMRKEPFTFLLDMLQAITTAFGTASRRDRDIAPIFSVSPGSRIHFTSEFHLVTISEPEGRDRFT</sequence>
<feature type="compositionally biased region" description="Polar residues" evidence="10">
    <location>
        <begin position="33"/>
        <end position="46"/>
    </location>
</feature>
<keyword evidence="6 9" id="KW-1133">Transmembrane helix</keyword>
<feature type="transmembrane region" description="Helical" evidence="9">
    <location>
        <begin position="100"/>
        <end position="122"/>
    </location>
</feature>
<gene>
    <name evidence="11" type="ORF">BIW11_08196</name>
</gene>
<evidence type="ECO:0000256" key="2">
    <source>
        <dbReference type="ARBA" id="ARBA00006148"/>
    </source>
</evidence>
<dbReference type="EMBL" id="MNPL01005777">
    <property type="protein sequence ID" value="OQR75791.1"/>
    <property type="molecule type" value="Genomic_DNA"/>
</dbReference>
<evidence type="ECO:0000313" key="11">
    <source>
        <dbReference type="EMBL" id="OQR75791.1"/>
    </source>
</evidence>
<dbReference type="SUPFAM" id="SSF118215">
    <property type="entry name" value="Proton glutamate symport protein"/>
    <property type="match status" value="1"/>
</dbReference>
<evidence type="ECO:0000256" key="1">
    <source>
        <dbReference type="ARBA" id="ARBA00004141"/>
    </source>
</evidence>
<dbReference type="PRINTS" id="PR00173">
    <property type="entry name" value="EDTRNSPORT"/>
</dbReference>
<dbReference type="GO" id="GO:0015501">
    <property type="term" value="F:glutamate:sodium symporter activity"/>
    <property type="evidence" value="ECO:0007669"/>
    <property type="project" value="TreeGrafter"/>
</dbReference>
<keyword evidence="12" id="KW-1185">Reference proteome</keyword>
<keyword evidence="4 9" id="KW-0812">Transmembrane</keyword>
<dbReference type="PROSITE" id="PS00713">
    <property type="entry name" value="NA_DICARBOXYL_SYMP_1"/>
    <property type="match status" value="1"/>
</dbReference>
<proteinExistence type="inferred from homology"/>
<evidence type="ECO:0000256" key="3">
    <source>
        <dbReference type="ARBA" id="ARBA00022448"/>
    </source>
</evidence>
<evidence type="ECO:0000256" key="4">
    <source>
        <dbReference type="ARBA" id="ARBA00022692"/>
    </source>
</evidence>
<evidence type="ECO:0000256" key="9">
    <source>
        <dbReference type="RuleBase" id="RU361216"/>
    </source>
</evidence>
<dbReference type="InterPro" id="IPR018107">
    <property type="entry name" value="Na-dicarboxylate_symporter_CS"/>
</dbReference>
<name>A0A1V9XQQ6_9ACAR</name>
<dbReference type="AlphaFoldDB" id="A0A1V9XQQ6"/>
<dbReference type="Pfam" id="PF00375">
    <property type="entry name" value="SDF"/>
    <property type="match status" value="1"/>
</dbReference>
<dbReference type="GO" id="GO:0005886">
    <property type="term" value="C:plasma membrane"/>
    <property type="evidence" value="ECO:0007669"/>
    <property type="project" value="TreeGrafter"/>
</dbReference>
<dbReference type="Gene3D" id="1.10.3860.10">
    <property type="entry name" value="Sodium:dicarboxylate symporter"/>
    <property type="match status" value="1"/>
</dbReference>
<evidence type="ECO:0000256" key="7">
    <source>
        <dbReference type="ARBA" id="ARBA00023136"/>
    </source>
</evidence>
<dbReference type="PANTHER" id="PTHR11958:SF63">
    <property type="entry name" value="AMINO ACID TRANSPORTER"/>
    <property type="match status" value="1"/>
</dbReference>
<dbReference type="InterPro" id="IPR036458">
    <property type="entry name" value="Na:dicarbo_symporter_sf"/>
</dbReference>
<dbReference type="Proteomes" id="UP000192247">
    <property type="component" value="Unassembled WGS sequence"/>
</dbReference>
<dbReference type="STRING" id="418985.A0A1V9XQQ6"/>
<dbReference type="GO" id="GO:0005313">
    <property type="term" value="F:L-glutamate transmembrane transporter activity"/>
    <property type="evidence" value="ECO:0007669"/>
    <property type="project" value="TreeGrafter"/>
</dbReference>
<feature type="transmembrane region" description="Helical" evidence="9">
    <location>
        <begin position="142"/>
        <end position="162"/>
    </location>
</feature>
<feature type="compositionally biased region" description="Low complexity" evidence="10">
    <location>
        <begin position="21"/>
        <end position="32"/>
    </location>
</feature>
<keyword evidence="8" id="KW-0325">Glycoprotein</keyword>
<feature type="region of interest" description="Disordered" evidence="10">
    <location>
        <begin position="64"/>
        <end position="88"/>
    </location>
</feature>
<keyword evidence="7 9" id="KW-0472">Membrane</keyword>
<feature type="compositionally biased region" description="Polar residues" evidence="10">
    <location>
        <begin position="72"/>
        <end position="84"/>
    </location>
</feature>
<dbReference type="GO" id="GO:0015175">
    <property type="term" value="F:neutral L-amino acid transmembrane transporter activity"/>
    <property type="evidence" value="ECO:0007669"/>
    <property type="project" value="TreeGrafter"/>
</dbReference>
<comment type="similarity">
    <text evidence="2 9">Belongs to the dicarboxylate/amino acid:cation symporter (DAACS) (TC 2.A.23) family.</text>
</comment>
<evidence type="ECO:0000256" key="10">
    <source>
        <dbReference type="SAM" id="MobiDB-lite"/>
    </source>
</evidence>
<reference evidence="11 12" key="1">
    <citation type="journal article" date="2017" name="Gigascience">
        <title>Draft genome of the honey bee ectoparasitic mite, Tropilaelaps mercedesae, is shaped by the parasitic life history.</title>
        <authorList>
            <person name="Dong X."/>
            <person name="Armstrong S.D."/>
            <person name="Xia D."/>
            <person name="Makepeace B.L."/>
            <person name="Darby A.C."/>
            <person name="Kadowaki T."/>
        </authorList>
    </citation>
    <scope>NUCLEOTIDE SEQUENCE [LARGE SCALE GENOMIC DNA]</scope>
    <source>
        <strain evidence="11">Wuxi-XJTLU</strain>
    </source>
</reference>
<feature type="region of interest" description="Disordered" evidence="10">
    <location>
        <begin position="1"/>
        <end position="51"/>
    </location>
</feature>
<evidence type="ECO:0000256" key="5">
    <source>
        <dbReference type="ARBA" id="ARBA00022847"/>
    </source>
</evidence>
<dbReference type="InterPro" id="IPR001991">
    <property type="entry name" value="Na-dicarboxylate_symporter"/>
</dbReference>
<dbReference type="InParanoid" id="A0A1V9XQQ6"/>
<comment type="subcellular location">
    <subcellularLocation>
        <location evidence="1 9">Membrane</location>
        <topology evidence="1 9">Multi-pass membrane protein</topology>
    </subcellularLocation>
</comment>
<protein>
    <recommendedName>
        <fullName evidence="9">Amino acid transporter</fullName>
    </recommendedName>
</protein>
<feature type="transmembrane region" description="Helical" evidence="9">
    <location>
        <begin position="347"/>
        <end position="370"/>
    </location>
</feature>
<accession>A0A1V9XQQ6</accession>
<keyword evidence="5 9" id="KW-0769">Symport</keyword>
<comment type="caution">
    <text evidence="11">The sequence shown here is derived from an EMBL/GenBank/DDBJ whole genome shotgun (WGS) entry which is preliminary data.</text>
</comment>
<feature type="transmembrane region" description="Helical" evidence="9">
    <location>
        <begin position="269"/>
        <end position="288"/>
    </location>
</feature>
<evidence type="ECO:0000256" key="6">
    <source>
        <dbReference type="ARBA" id="ARBA00022989"/>
    </source>
</evidence>
<dbReference type="OrthoDB" id="5877963at2759"/>
<feature type="transmembrane region" description="Helical" evidence="9">
    <location>
        <begin position="300"/>
        <end position="327"/>
    </location>
</feature>
<dbReference type="PANTHER" id="PTHR11958">
    <property type="entry name" value="SODIUM/DICARBOXYLATE SYMPORTER-RELATED"/>
    <property type="match status" value="1"/>
</dbReference>
<evidence type="ECO:0000256" key="8">
    <source>
        <dbReference type="ARBA" id="ARBA00023180"/>
    </source>
</evidence>
<keyword evidence="3 9" id="KW-0813">Transport</keyword>
<evidence type="ECO:0000313" key="12">
    <source>
        <dbReference type="Proteomes" id="UP000192247"/>
    </source>
</evidence>